<evidence type="ECO:0000313" key="1">
    <source>
        <dbReference type="EMBL" id="KAI7938696.1"/>
    </source>
</evidence>
<evidence type="ECO:0000313" key="2">
    <source>
        <dbReference type="Proteomes" id="UP001060170"/>
    </source>
</evidence>
<comment type="caution">
    <text evidence="1">The sequence shown here is derived from an EMBL/GenBank/DDBJ whole genome shotgun (WGS) entry which is preliminary data.</text>
</comment>
<sequence>MDNQNRPCFASITVRSTPTEDTPLSPLVMPEGQLGFYDYLQGQGAESLTAQLKALAILIYPEQSRATSDVHGDSHLEVPCW</sequence>
<keyword evidence="2" id="KW-1185">Reference proteome</keyword>
<organism evidence="1 2">
    <name type="scientific">Puccinia striiformis f. sp. tritici</name>
    <dbReference type="NCBI Taxonomy" id="168172"/>
    <lineage>
        <taxon>Eukaryota</taxon>
        <taxon>Fungi</taxon>
        <taxon>Dikarya</taxon>
        <taxon>Basidiomycota</taxon>
        <taxon>Pucciniomycotina</taxon>
        <taxon>Pucciniomycetes</taxon>
        <taxon>Pucciniales</taxon>
        <taxon>Pucciniaceae</taxon>
        <taxon>Puccinia</taxon>
    </lineage>
</organism>
<proteinExistence type="predicted"/>
<reference evidence="2" key="2">
    <citation type="journal article" date="2018" name="Mol. Plant Microbe Interact.">
        <title>Genome sequence resources for the wheat stripe rust pathogen (Puccinia striiformis f. sp. tritici) and the barley stripe rust pathogen (Puccinia striiformis f. sp. hordei).</title>
        <authorList>
            <person name="Xia C."/>
            <person name="Wang M."/>
            <person name="Yin C."/>
            <person name="Cornejo O.E."/>
            <person name="Hulbert S.H."/>
            <person name="Chen X."/>
        </authorList>
    </citation>
    <scope>NUCLEOTIDE SEQUENCE [LARGE SCALE GENOMIC DNA]</scope>
    <source>
        <strain evidence="2">93-210</strain>
    </source>
</reference>
<reference evidence="1 2" key="3">
    <citation type="journal article" date="2022" name="Microbiol. Spectr.">
        <title>Folding features and dynamics of 3D genome architecture in plant fungal pathogens.</title>
        <authorList>
            <person name="Xia C."/>
        </authorList>
    </citation>
    <scope>NUCLEOTIDE SEQUENCE [LARGE SCALE GENOMIC DNA]</scope>
    <source>
        <strain evidence="1 2">93-210</strain>
    </source>
</reference>
<gene>
    <name evidence="1" type="ORF">MJO28_014275</name>
</gene>
<protein>
    <submittedName>
        <fullName evidence="1">Uncharacterized protein</fullName>
    </submittedName>
</protein>
<dbReference type="Proteomes" id="UP001060170">
    <property type="component" value="Chromosome 15"/>
</dbReference>
<dbReference type="EMBL" id="CM045879">
    <property type="protein sequence ID" value="KAI7938696.1"/>
    <property type="molecule type" value="Genomic_DNA"/>
</dbReference>
<accession>A0ACC0DUB4</accession>
<name>A0ACC0DUB4_9BASI</name>
<reference evidence="2" key="1">
    <citation type="journal article" date="2018" name="BMC Genomics">
        <title>Genomic insights into host adaptation between the wheat stripe rust pathogen (Puccinia striiformis f. sp. tritici) and the barley stripe rust pathogen (Puccinia striiformis f. sp. hordei).</title>
        <authorList>
            <person name="Xia C."/>
            <person name="Wang M."/>
            <person name="Yin C."/>
            <person name="Cornejo O.E."/>
            <person name="Hulbert S.H."/>
            <person name="Chen X."/>
        </authorList>
    </citation>
    <scope>NUCLEOTIDE SEQUENCE [LARGE SCALE GENOMIC DNA]</scope>
    <source>
        <strain evidence="2">93-210</strain>
    </source>
</reference>